<dbReference type="RefSeq" id="WP_151759511.1">
    <property type="nucleotide sequence ID" value="NZ_BKZW01000004.1"/>
</dbReference>
<sequence>MKCPTCCPEPNDYISSNNGLEILRGVKSYKPALTRLSNWAHHYYRTALQEGAVPCCVCGHMIPLRFHRPEYASTWLRQSGVPVIYLYCEHCHSCFYNALDHLALSLPELQQFRRNHPRIRTLPAVYDDVNGGHAMITRYESMTSAEHVEVVTSLENYRVLNIVGGQA</sequence>
<accession>A0A5J4L3A8</accession>
<organism evidence="1 2">
    <name type="scientific">Dictyobacter vulcani</name>
    <dbReference type="NCBI Taxonomy" id="2607529"/>
    <lineage>
        <taxon>Bacteria</taxon>
        <taxon>Bacillati</taxon>
        <taxon>Chloroflexota</taxon>
        <taxon>Ktedonobacteria</taxon>
        <taxon>Ktedonobacterales</taxon>
        <taxon>Dictyobacteraceae</taxon>
        <taxon>Dictyobacter</taxon>
    </lineage>
</organism>
<gene>
    <name evidence="1" type="ORF">KDW_61080</name>
</gene>
<evidence type="ECO:0000313" key="1">
    <source>
        <dbReference type="EMBL" id="GER91946.1"/>
    </source>
</evidence>
<protein>
    <submittedName>
        <fullName evidence="1">Uncharacterized protein</fullName>
    </submittedName>
</protein>
<dbReference type="AlphaFoldDB" id="A0A5J4L3A8"/>
<comment type="caution">
    <text evidence="1">The sequence shown here is derived from an EMBL/GenBank/DDBJ whole genome shotgun (WGS) entry which is preliminary data.</text>
</comment>
<dbReference type="Proteomes" id="UP000326912">
    <property type="component" value="Unassembled WGS sequence"/>
</dbReference>
<proteinExistence type="predicted"/>
<evidence type="ECO:0000313" key="2">
    <source>
        <dbReference type="Proteomes" id="UP000326912"/>
    </source>
</evidence>
<name>A0A5J4L3A8_9CHLR</name>
<dbReference type="EMBL" id="BKZW01000004">
    <property type="protein sequence ID" value="GER91946.1"/>
    <property type="molecule type" value="Genomic_DNA"/>
</dbReference>
<keyword evidence="2" id="KW-1185">Reference proteome</keyword>
<reference evidence="1 2" key="1">
    <citation type="submission" date="2019-10" db="EMBL/GenBank/DDBJ databases">
        <title>Dictyobacter vulcani sp. nov., within the class Ktedonobacteria, isolated from soil of volcanic Mt. Zao.</title>
        <authorList>
            <person name="Zheng Y."/>
            <person name="Wang C.M."/>
            <person name="Sakai Y."/>
            <person name="Abe K."/>
            <person name="Yokota A."/>
            <person name="Yabe S."/>
        </authorList>
    </citation>
    <scope>NUCLEOTIDE SEQUENCE [LARGE SCALE GENOMIC DNA]</scope>
    <source>
        <strain evidence="1 2">W12</strain>
    </source>
</reference>